<name>A0ABS2K6T8_9GAMM</name>
<dbReference type="EMBL" id="JADIKE010000036">
    <property type="protein sequence ID" value="MBM7126038.1"/>
    <property type="molecule type" value="Genomic_DNA"/>
</dbReference>
<evidence type="ECO:0000313" key="2">
    <source>
        <dbReference type="EMBL" id="MBM7126038.1"/>
    </source>
</evidence>
<feature type="signal peptide" evidence="1">
    <location>
        <begin position="1"/>
        <end position="22"/>
    </location>
</feature>
<evidence type="ECO:0000256" key="1">
    <source>
        <dbReference type="SAM" id="SignalP"/>
    </source>
</evidence>
<sequence>MRSRAVLLVLIACLMAAGGVHAMGNHGPHLQCDYDSDYDVQVQPNGIAFTRDSGHPADVFMHDGQLRVDGRAVTVSAQDVARLREYEQQMRELVPAMAAIARGGVDVGYAALATVVATMVDNGDQRTHLLQTLRDRRVEALQQVDETLGRGLWKAGVESELFNQDLEKTVSDLVGGITGDAVSDALSGDPNRLAALEARANALDATLDKAVETPAERLGQRAEALCPRLNALNQLQQQFQFRLADGGRLQLLSSDMDSSNQARQYAQR</sequence>
<gene>
    <name evidence="2" type="ORF">ISP19_11730</name>
</gene>
<organism evidence="2 3">
    <name type="scientific">Dyella flava</name>
    <dbReference type="NCBI Taxonomy" id="1920170"/>
    <lineage>
        <taxon>Bacteria</taxon>
        <taxon>Pseudomonadati</taxon>
        <taxon>Pseudomonadota</taxon>
        <taxon>Gammaproteobacteria</taxon>
        <taxon>Lysobacterales</taxon>
        <taxon>Rhodanobacteraceae</taxon>
        <taxon>Dyella</taxon>
    </lineage>
</organism>
<feature type="chain" id="PRO_5046188273" evidence="1">
    <location>
        <begin position="23"/>
        <end position="268"/>
    </location>
</feature>
<dbReference type="InterPro" id="IPR021307">
    <property type="entry name" value="DUF2884"/>
</dbReference>
<keyword evidence="3" id="KW-1185">Reference proteome</keyword>
<dbReference type="RefSeq" id="WP_204682315.1">
    <property type="nucleotide sequence ID" value="NZ_BSNR01000002.1"/>
</dbReference>
<evidence type="ECO:0000313" key="3">
    <source>
        <dbReference type="Proteomes" id="UP001430149"/>
    </source>
</evidence>
<dbReference type="Proteomes" id="UP001430149">
    <property type="component" value="Unassembled WGS sequence"/>
</dbReference>
<protein>
    <submittedName>
        <fullName evidence="2">DUF2884 family protein</fullName>
    </submittedName>
</protein>
<proteinExistence type="predicted"/>
<reference evidence="2" key="1">
    <citation type="submission" date="2020-10" db="EMBL/GenBank/DDBJ databases">
        <title>Phylogeny of dyella-like bacteria.</title>
        <authorList>
            <person name="Fu J."/>
        </authorList>
    </citation>
    <scope>NUCLEOTIDE SEQUENCE</scope>
    <source>
        <strain evidence="2">DHOC52</strain>
    </source>
</reference>
<dbReference type="Pfam" id="PF11101">
    <property type="entry name" value="DUF2884"/>
    <property type="match status" value="1"/>
</dbReference>
<accession>A0ABS2K6T8</accession>
<comment type="caution">
    <text evidence="2">The sequence shown here is derived from an EMBL/GenBank/DDBJ whole genome shotgun (WGS) entry which is preliminary data.</text>
</comment>
<keyword evidence="1" id="KW-0732">Signal</keyword>